<dbReference type="NCBIfam" id="TIGR01456">
    <property type="entry name" value="CECR5"/>
    <property type="match status" value="1"/>
</dbReference>
<evidence type="ECO:0000313" key="1">
    <source>
        <dbReference type="EMBL" id="ORZ17569.1"/>
    </source>
</evidence>
<dbReference type="InParanoid" id="A0A1Y2GPG0"/>
<reference evidence="1 2" key="1">
    <citation type="submission" date="2016-07" db="EMBL/GenBank/DDBJ databases">
        <title>Pervasive Adenine N6-methylation of Active Genes in Fungi.</title>
        <authorList>
            <consortium name="DOE Joint Genome Institute"/>
            <person name="Mondo S.J."/>
            <person name="Dannebaum R.O."/>
            <person name="Kuo R.C."/>
            <person name="Labutti K."/>
            <person name="Haridas S."/>
            <person name="Kuo A."/>
            <person name="Salamov A."/>
            <person name="Ahrendt S.R."/>
            <person name="Lipzen A."/>
            <person name="Sullivan W."/>
            <person name="Andreopoulos W.B."/>
            <person name="Clum A."/>
            <person name="Lindquist E."/>
            <person name="Daum C."/>
            <person name="Ramamoorthy G.K."/>
            <person name="Gryganskyi A."/>
            <person name="Culley D."/>
            <person name="Magnuson J.K."/>
            <person name="James T.Y."/>
            <person name="O'Malley M.A."/>
            <person name="Stajich J.E."/>
            <person name="Spatafora J.W."/>
            <person name="Visel A."/>
            <person name="Grigoriev I.V."/>
        </authorList>
    </citation>
    <scope>NUCLEOTIDE SEQUENCE [LARGE SCALE GENOMIC DNA]</scope>
    <source>
        <strain evidence="1 2">NRRL 3116</strain>
    </source>
</reference>
<dbReference type="InterPro" id="IPR023214">
    <property type="entry name" value="HAD_sf"/>
</dbReference>
<proteinExistence type="predicted"/>
<sequence length="378" mass="42547">MICYLSKFRLPQPSLHASLCFQRLTHLQRLHTHINKSGAISAPYSIVFDIDGVLVKGKQVLPQTRHALELLWKNKVSYIFLTNGGGVREVQKAEELSKKLGVPVNYEQLIVSHSPMRALVPKYKDANVLVVGGKGLSCKHVAEDYGFKNVVTPEEIHNAHPSVFPLSTHHTRPTSLEEEYIRKLEKPIDVVMVFHDSLNWGRDLQICLDVLVSKGGKLGTIKDPDELHSSKQSTPIYFSNPDVVWSTDFPVPRFGQGTFKLCLEKIYKHLTGQELEYTTFGKPMKSTYEYAESVLDKISPLADGDNTKRTVYVVGDNPSSDIAGANAYGWNSVLVKTGIFKPKNNENHHIHPATVVVDHVEDAVRWIIEKEKMKTQKQ</sequence>
<dbReference type="Gene3D" id="3.40.50.1000">
    <property type="entry name" value="HAD superfamily/HAD-like"/>
    <property type="match status" value="2"/>
</dbReference>
<dbReference type="OrthoDB" id="10251048at2759"/>
<dbReference type="PANTHER" id="PTHR14269">
    <property type="entry name" value="CDP-DIACYLGLYCEROL--GLYCEROL-3-PHOSPHATE 3-PHOSPHATIDYLTRANSFERASE-RELATED"/>
    <property type="match status" value="1"/>
</dbReference>
<dbReference type="Pfam" id="PF13242">
    <property type="entry name" value="Hydrolase_like"/>
    <property type="match status" value="1"/>
</dbReference>
<dbReference type="RefSeq" id="XP_021881956.1">
    <property type="nucleotide sequence ID" value="XM_022024006.1"/>
</dbReference>
<dbReference type="AlphaFoldDB" id="A0A1Y2GPG0"/>
<dbReference type="SUPFAM" id="SSF56784">
    <property type="entry name" value="HAD-like"/>
    <property type="match status" value="1"/>
</dbReference>
<dbReference type="EMBL" id="MCFF01000016">
    <property type="protein sequence ID" value="ORZ17569.1"/>
    <property type="molecule type" value="Genomic_DNA"/>
</dbReference>
<accession>A0A1Y2GPG0</accession>
<dbReference type="GO" id="GO:0016787">
    <property type="term" value="F:hydrolase activity"/>
    <property type="evidence" value="ECO:0007669"/>
    <property type="project" value="UniProtKB-KW"/>
</dbReference>
<keyword evidence="1" id="KW-0378">Hydrolase</keyword>
<dbReference type="InterPro" id="IPR050324">
    <property type="entry name" value="CDP-alcohol_PTase-I"/>
</dbReference>
<dbReference type="PANTHER" id="PTHR14269:SF4">
    <property type="entry name" value="CAT EYE SYNDROME CRITICAL REGION PROTEIN 5"/>
    <property type="match status" value="1"/>
</dbReference>
<dbReference type="InterPro" id="IPR006357">
    <property type="entry name" value="HAD-SF_hydro_IIA"/>
</dbReference>
<dbReference type="GeneID" id="33565850"/>
<organism evidence="1 2">
    <name type="scientific">Lobosporangium transversale</name>
    <dbReference type="NCBI Taxonomy" id="64571"/>
    <lineage>
        <taxon>Eukaryota</taxon>
        <taxon>Fungi</taxon>
        <taxon>Fungi incertae sedis</taxon>
        <taxon>Mucoromycota</taxon>
        <taxon>Mortierellomycotina</taxon>
        <taxon>Mortierellomycetes</taxon>
        <taxon>Mortierellales</taxon>
        <taxon>Mortierellaceae</taxon>
        <taxon>Lobosporangium</taxon>
    </lineage>
</organism>
<gene>
    <name evidence="1" type="ORF">BCR41DRAFT_352741</name>
</gene>
<dbReference type="InterPro" id="IPR036412">
    <property type="entry name" value="HAD-like_sf"/>
</dbReference>
<evidence type="ECO:0000313" key="2">
    <source>
        <dbReference type="Proteomes" id="UP000193648"/>
    </source>
</evidence>
<comment type="caution">
    <text evidence="1">The sequence shown here is derived from an EMBL/GenBank/DDBJ whole genome shotgun (WGS) entry which is preliminary data.</text>
</comment>
<dbReference type="Pfam" id="PF13344">
    <property type="entry name" value="Hydrolase_6"/>
    <property type="match status" value="1"/>
</dbReference>
<dbReference type="InterPro" id="IPR006353">
    <property type="entry name" value="HAD-SF_hydro_IIA_CECR5"/>
</dbReference>
<keyword evidence="2" id="KW-1185">Reference proteome</keyword>
<name>A0A1Y2GPG0_9FUNG</name>
<dbReference type="GO" id="GO:0005739">
    <property type="term" value="C:mitochondrion"/>
    <property type="evidence" value="ECO:0007669"/>
    <property type="project" value="TreeGrafter"/>
</dbReference>
<dbReference type="NCBIfam" id="TIGR01460">
    <property type="entry name" value="HAD-SF-IIA"/>
    <property type="match status" value="1"/>
</dbReference>
<dbReference type="Proteomes" id="UP000193648">
    <property type="component" value="Unassembled WGS sequence"/>
</dbReference>
<dbReference type="FunCoup" id="A0A1Y2GPG0">
    <property type="interactions" value="259"/>
</dbReference>
<dbReference type="STRING" id="64571.A0A1Y2GPG0"/>
<dbReference type="GO" id="GO:0046474">
    <property type="term" value="P:glycerophospholipid biosynthetic process"/>
    <property type="evidence" value="ECO:0007669"/>
    <property type="project" value="TreeGrafter"/>
</dbReference>
<protein>
    <submittedName>
        <fullName evidence="1">HAD hydrolase</fullName>
    </submittedName>
</protein>